<evidence type="ECO:0000256" key="2">
    <source>
        <dbReference type="ARBA" id="ARBA00022448"/>
    </source>
</evidence>
<dbReference type="PANTHER" id="PTHR42771">
    <property type="entry name" value="IRON(3+)-HYDROXAMATE IMPORT ATP-BINDING PROTEIN FHUC"/>
    <property type="match status" value="1"/>
</dbReference>
<dbReference type="KEGG" id="sna:Snas_5334"/>
<evidence type="ECO:0000256" key="6">
    <source>
        <dbReference type="ARBA" id="ARBA00022840"/>
    </source>
</evidence>
<dbReference type="Gene3D" id="3.40.50.300">
    <property type="entry name" value="P-loop containing nucleotide triphosphate hydrolases"/>
    <property type="match status" value="1"/>
</dbReference>
<comment type="subcellular location">
    <subcellularLocation>
        <location evidence="1">Cell membrane</location>
        <topology evidence="1">Peripheral membrane protein</topology>
    </subcellularLocation>
</comment>
<dbReference type="CDD" id="cd03214">
    <property type="entry name" value="ABC_Iron-Siderophores_B12_Hemin"/>
    <property type="match status" value="1"/>
</dbReference>
<dbReference type="AlphaFoldDB" id="D3PUU4"/>
<evidence type="ECO:0000313" key="11">
    <source>
        <dbReference type="EMBL" id="ADD44968.1"/>
    </source>
</evidence>
<evidence type="ECO:0000259" key="10">
    <source>
        <dbReference type="PROSITE" id="PS50893"/>
    </source>
</evidence>
<accession>D3PUU4</accession>
<dbReference type="EMBL" id="CP001778">
    <property type="protein sequence ID" value="ADD44968.1"/>
    <property type="molecule type" value="Genomic_DNA"/>
</dbReference>
<dbReference type="PANTHER" id="PTHR42771:SF2">
    <property type="entry name" value="IRON(3+)-HYDROXAMATE IMPORT ATP-BINDING PROTEIN FHUC"/>
    <property type="match status" value="1"/>
</dbReference>
<evidence type="ECO:0000256" key="3">
    <source>
        <dbReference type="ARBA" id="ARBA00022475"/>
    </source>
</evidence>
<dbReference type="Pfam" id="PF00005">
    <property type="entry name" value="ABC_tran"/>
    <property type="match status" value="1"/>
</dbReference>
<name>D3PUU4_STANL</name>
<gene>
    <name evidence="11" type="ordered locus">Snas_5334</name>
</gene>
<keyword evidence="6" id="KW-0067">ATP-binding</keyword>
<protein>
    <submittedName>
        <fullName evidence="11">ABC transporter related protein</fullName>
    </submittedName>
</protein>
<evidence type="ECO:0000256" key="9">
    <source>
        <dbReference type="ARBA" id="ARBA00023136"/>
    </source>
</evidence>
<keyword evidence="9" id="KW-0472">Membrane</keyword>
<dbReference type="PROSITE" id="PS00211">
    <property type="entry name" value="ABC_TRANSPORTER_1"/>
    <property type="match status" value="1"/>
</dbReference>
<dbReference type="eggNOG" id="COG1120">
    <property type="taxonomic scope" value="Bacteria"/>
</dbReference>
<reference evidence="11 12" key="1">
    <citation type="journal article" date="2009" name="Stand. Genomic Sci.">
        <title>Complete genome sequence of Stackebrandtia nassauensis type strain (LLR-40K-21).</title>
        <authorList>
            <person name="Munk C."/>
            <person name="Lapidus A."/>
            <person name="Copeland A."/>
            <person name="Jando M."/>
            <person name="Mayilraj S."/>
            <person name="Glavina Del Rio T."/>
            <person name="Nolan M."/>
            <person name="Chen F."/>
            <person name="Lucas S."/>
            <person name="Tice H."/>
            <person name="Cheng J.F."/>
            <person name="Han C."/>
            <person name="Detter J.C."/>
            <person name="Bruce D."/>
            <person name="Goodwin L."/>
            <person name="Chain P."/>
            <person name="Pitluck S."/>
            <person name="Goker M."/>
            <person name="Ovchinikova G."/>
            <person name="Pati A."/>
            <person name="Ivanova N."/>
            <person name="Mavromatis K."/>
            <person name="Chen A."/>
            <person name="Palaniappan K."/>
            <person name="Land M."/>
            <person name="Hauser L."/>
            <person name="Chang Y.J."/>
            <person name="Jeffries C.D."/>
            <person name="Bristow J."/>
            <person name="Eisen J.A."/>
            <person name="Markowitz V."/>
            <person name="Hugenholtz P."/>
            <person name="Kyrpides N.C."/>
            <person name="Klenk H.P."/>
        </authorList>
    </citation>
    <scope>NUCLEOTIDE SEQUENCE [LARGE SCALE GENOMIC DNA]</scope>
    <source>
        <strain evidence="12">DSM 44728 / CIP 108903 / NRRL B-16338 / NBRC 102104 / LLR-40K-21</strain>
    </source>
</reference>
<keyword evidence="7" id="KW-0408">Iron</keyword>
<keyword evidence="4" id="KW-0410">Iron transport</keyword>
<dbReference type="Proteomes" id="UP000000844">
    <property type="component" value="Chromosome"/>
</dbReference>
<dbReference type="RefSeq" id="WP_013020539.1">
    <property type="nucleotide sequence ID" value="NC_013947.1"/>
</dbReference>
<dbReference type="InterPro" id="IPR003439">
    <property type="entry name" value="ABC_transporter-like_ATP-bd"/>
</dbReference>
<keyword evidence="2" id="KW-0813">Transport</keyword>
<proteinExistence type="predicted"/>
<dbReference type="SMART" id="SM00382">
    <property type="entry name" value="AAA"/>
    <property type="match status" value="1"/>
</dbReference>
<dbReference type="InterPro" id="IPR003593">
    <property type="entry name" value="AAA+_ATPase"/>
</dbReference>
<evidence type="ECO:0000256" key="1">
    <source>
        <dbReference type="ARBA" id="ARBA00004202"/>
    </source>
</evidence>
<feature type="domain" description="ABC transporter" evidence="10">
    <location>
        <begin position="10"/>
        <end position="246"/>
    </location>
</feature>
<keyword evidence="5" id="KW-0547">Nucleotide-binding</keyword>
<dbReference type="InterPro" id="IPR027417">
    <property type="entry name" value="P-loop_NTPase"/>
</dbReference>
<evidence type="ECO:0000256" key="7">
    <source>
        <dbReference type="ARBA" id="ARBA00023004"/>
    </source>
</evidence>
<dbReference type="GO" id="GO:0005886">
    <property type="term" value="C:plasma membrane"/>
    <property type="evidence" value="ECO:0007669"/>
    <property type="project" value="UniProtKB-SubCell"/>
</dbReference>
<organism evidence="11 12">
    <name type="scientific">Stackebrandtia nassauensis (strain DSM 44728 / CIP 108903 / NRRL B-16338 / NBRC 102104 / LLR-40K-21)</name>
    <dbReference type="NCBI Taxonomy" id="446470"/>
    <lineage>
        <taxon>Bacteria</taxon>
        <taxon>Bacillati</taxon>
        <taxon>Actinomycetota</taxon>
        <taxon>Actinomycetes</taxon>
        <taxon>Glycomycetales</taxon>
        <taxon>Glycomycetaceae</taxon>
        <taxon>Stackebrandtia</taxon>
    </lineage>
</organism>
<dbReference type="GO" id="GO:0006826">
    <property type="term" value="P:iron ion transport"/>
    <property type="evidence" value="ECO:0007669"/>
    <property type="project" value="UniProtKB-KW"/>
</dbReference>
<sequence length="285" mass="31040">MKSASDTPRLATDGLRLAYQRRIVIDDLDLEVPQGKITVIVGPNACGKSTLLHGMARLHPPGAGKVILDGRSIHSTPTRQVARKLGLLPQSPQAPEGLTVVDLVGRGRAPHQSWWRQWSAADEQAVDEALRVTDMTDLAQRPVDELSGGQRQRAWIAMAVAQQTPIMLLDEPTTFLDLAHQIDVLDLIFELNRTDGRTIVMVLHDLNQASRYADHMIVMKAGLVMAAGQPSEVISAELVEETFGVPCEITVDPVSDTPLVIPAGRHHRASQPIADLTRRRAPAAA</sequence>
<dbReference type="HOGENOM" id="CLU_000604_1_11_11"/>
<keyword evidence="3" id="KW-1003">Cell membrane</keyword>
<dbReference type="InterPro" id="IPR017871">
    <property type="entry name" value="ABC_transporter-like_CS"/>
</dbReference>
<evidence type="ECO:0000313" key="12">
    <source>
        <dbReference type="Proteomes" id="UP000000844"/>
    </source>
</evidence>
<dbReference type="FunFam" id="3.40.50.300:FF:000134">
    <property type="entry name" value="Iron-enterobactin ABC transporter ATP-binding protein"/>
    <property type="match status" value="1"/>
</dbReference>
<keyword evidence="12" id="KW-1185">Reference proteome</keyword>
<evidence type="ECO:0000256" key="4">
    <source>
        <dbReference type="ARBA" id="ARBA00022496"/>
    </source>
</evidence>
<dbReference type="STRING" id="446470.Snas_5334"/>
<dbReference type="GO" id="GO:0005524">
    <property type="term" value="F:ATP binding"/>
    <property type="evidence" value="ECO:0007669"/>
    <property type="project" value="UniProtKB-KW"/>
</dbReference>
<keyword evidence="8" id="KW-0406">Ion transport</keyword>
<dbReference type="SUPFAM" id="SSF52540">
    <property type="entry name" value="P-loop containing nucleoside triphosphate hydrolases"/>
    <property type="match status" value="1"/>
</dbReference>
<dbReference type="PROSITE" id="PS50893">
    <property type="entry name" value="ABC_TRANSPORTER_2"/>
    <property type="match status" value="1"/>
</dbReference>
<evidence type="ECO:0000256" key="8">
    <source>
        <dbReference type="ARBA" id="ARBA00023065"/>
    </source>
</evidence>
<dbReference type="InterPro" id="IPR051535">
    <property type="entry name" value="Siderophore_ABC-ATPase"/>
</dbReference>
<dbReference type="GO" id="GO:0016887">
    <property type="term" value="F:ATP hydrolysis activity"/>
    <property type="evidence" value="ECO:0007669"/>
    <property type="project" value="InterPro"/>
</dbReference>
<evidence type="ECO:0000256" key="5">
    <source>
        <dbReference type="ARBA" id="ARBA00022741"/>
    </source>
</evidence>